<evidence type="ECO:0000256" key="1">
    <source>
        <dbReference type="ARBA" id="ARBA00004651"/>
    </source>
</evidence>
<dbReference type="Proteomes" id="UP000659388">
    <property type="component" value="Unassembled WGS sequence"/>
</dbReference>
<feature type="domain" description="ABC3 transporter permease C-terminal" evidence="7">
    <location>
        <begin position="284"/>
        <end position="399"/>
    </location>
</feature>
<keyword evidence="4 6" id="KW-1133">Transmembrane helix</keyword>
<evidence type="ECO:0000256" key="3">
    <source>
        <dbReference type="ARBA" id="ARBA00022692"/>
    </source>
</evidence>
<evidence type="ECO:0000256" key="4">
    <source>
        <dbReference type="ARBA" id="ARBA00022989"/>
    </source>
</evidence>
<feature type="domain" description="MacB-like periplasmic core" evidence="8">
    <location>
        <begin position="20"/>
        <end position="233"/>
    </location>
</feature>
<comment type="subcellular location">
    <subcellularLocation>
        <location evidence="1">Cell membrane</location>
        <topology evidence="1">Multi-pass membrane protein</topology>
    </subcellularLocation>
</comment>
<dbReference type="PANTHER" id="PTHR30572:SF18">
    <property type="entry name" value="ABC-TYPE MACROLIDE FAMILY EXPORT SYSTEM PERMEASE COMPONENT 2"/>
    <property type="match status" value="1"/>
</dbReference>
<gene>
    <name evidence="9" type="ORF">JL102_19415</name>
</gene>
<dbReference type="AlphaFoldDB" id="A0A937K2F8"/>
<reference evidence="9" key="1">
    <citation type="submission" date="2021-01" db="EMBL/GenBank/DDBJ databases">
        <title>Fulvivirga kasyanovii gen. nov., sp nov., a novel member of the phylum Bacteroidetes isolated from seawater in a mussel farm.</title>
        <authorList>
            <person name="Zhao L.-H."/>
            <person name="Wang Z.-J."/>
        </authorList>
    </citation>
    <scope>NUCLEOTIDE SEQUENCE</scope>
    <source>
        <strain evidence="9">2943</strain>
    </source>
</reference>
<dbReference type="GO" id="GO:0022857">
    <property type="term" value="F:transmembrane transporter activity"/>
    <property type="evidence" value="ECO:0007669"/>
    <property type="project" value="TreeGrafter"/>
</dbReference>
<evidence type="ECO:0000256" key="5">
    <source>
        <dbReference type="ARBA" id="ARBA00023136"/>
    </source>
</evidence>
<dbReference type="InterPro" id="IPR025857">
    <property type="entry name" value="MacB_PCD"/>
</dbReference>
<feature type="transmembrane region" description="Helical" evidence="6">
    <location>
        <begin position="760"/>
        <end position="785"/>
    </location>
</feature>
<name>A0A937K2F8_9BACT</name>
<keyword evidence="3 6" id="KW-0812">Transmembrane</keyword>
<dbReference type="Pfam" id="PF02687">
    <property type="entry name" value="FtsX"/>
    <property type="match status" value="2"/>
</dbReference>
<dbReference type="InterPro" id="IPR003838">
    <property type="entry name" value="ABC3_permease_C"/>
</dbReference>
<sequence length="795" mass="89377">MIRNYFISAVRYFLRHKRFTFLNITGLAIGFAFSILLILFVWQESGYDQFHEKKDRLARVTMEYVYSGKHSYHAVTGSIVAPTLYREFPEVESVIRFDNSPRTVKYQHKLFKEEAFLHADSTLFDMFSFHLLKGNPAKALNAPNKVLLTPAMVMKYFGDENPIGQSIKVDNRDYEVTGIVEEAPENSQIKYDFIGSFSSLNAYKNELWSSANYITYLLLKNESDFDGLQQKITGYMDGQRTALGFSDGNYLTFNLEQFSDVHLHSKLSGLEPNFNITYVYLFSVVAALILLIACINYINLSTARAVERGTEVGVRKVMGASRSQLLMQYISEAIICVFIAAVLAIAIATALQPFFNVILERNYSISILLSVKPFFIIVAVLLIISLMAGMYPAVVLTRLVPSKTLKGTVKSSAAGIRLRNGLMVFQFIVSAGLIICALVIYEQLHFIQNTDLGYSREHVIVLPINNDAVKKYDLIKSNFEQLSSVESITMAYETPTKIDWGDGFTTNDGRDVMTAANPVEYNYLNTLKIQLLAGRDFTEQDQKRMVLSSTDSVSALEMPVIINKEAASALGWSPEEAIGKRIDFKSDNTVIIGVMGDFHFTPLHEKVGPLVLFLNDSYNEMMLRVSGDDMGQALSLISNKWSEILPDLPYSPTFLDDEYNALYANDRKLGELFLFFTSLAVFLGCLGLLGLSALAISHRMKEIGIRKVLGASLMQIAGLLSADFMKLILVAYAVAIPLSWYLMDRWLKEFAYHIDMPWEVFFFSGFVLVLVSLITISTQTIHAALKNPADVIRND</sequence>
<evidence type="ECO:0000313" key="10">
    <source>
        <dbReference type="Proteomes" id="UP000659388"/>
    </source>
</evidence>
<dbReference type="InterPro" id="IPR050250">
    <property type="entry name" value="Macrolide_Exporter_MacB"/>
</dbReference>
<organism evidence="9 10">
    <name type="scientific">Fulvivirga sediminis</name>
    <dbReference type="NCBI Taxonomy" id="2803949"/>
    <lineage>
        <taxon>Bacteria</taxon>
        <taxon>Pseudomonadati</taxon>
        <taxon>Bacteroidota</taxon>
        <taxon>Cytophagia</taxon>
        <taxon>Cytophagales</taxon>
        <taxon>Fulvivirgaceae</taxon>
        <taxon>Fulvivirga</taxon>
    </lineage>
</organism>
<feature type="transmembrane region" description="Helical" evidence="6">
    <location>
        <begin position="21"/>
        <end position="42"/>
    </location>
</feature>
<protein>
    <submittedName>
        <fullName evidence="9">ABC transporter permease</fullName>
    </submittedName>
</protein>
<feature type="transmembrane region" description="Helical" evidence="6">
    <location>
        <begin position="421"/>
        <end position="441"/>
    </location>
</feature>
<keyword evidence="2" id="KW-1003">Cell membrane</keyword>
<feature type="transmembrane region" description="Helical" evidence="6">
    <location>
        <begin position="716"/>
        <end position="740"/>
    </location>
</feature>
<evidence type="ECO:0000256" key="2">
    <source>
        <dbReference type="ARBA" id="ARBA00022475"/>
    </source>
</evidence>
<proteinExistence type="predicted"/>
<feature type="transmembrane region" description="Helical" evidence="6">
    <location>
        <begin position="672"/>
        <end position="696"/>
    </location>
</feature>
<keyword evidence="10" id="KW-1185">Reference proteome</keyword>
<accession>A0A937K2F8</accession>
<feature type="domain" description="ABC3 transporter permease C-terminal" evidence="7">
    <location>
        <begin position="675"/>
        <end position="786"/>
    </location>
</feature>
<dbReference type="Pfam" id="PF12704">
    <property type="entry name" value="MacB_PCD"/>
    <property type="match status" value="1"/>
</dbReference>
<dbReference type="RefSeq" id="WP_202246124.1">
    <property type="nucleotide sequence ID" value="NZ_JAESIY010000012.1"/>
</dbReference>
<keyword evidence="5 6" id="KW-0472">Membrane</keyword>
<comment type="caution">
    <text evidence="9">The sequence shown here is derived from an EMBL/GenBank/DDBJ whole genome shotgun (WGS) entry which is preliminary data.</text>
</comment>
<evidence type="ECO:0000256" key="6">
    <source>
        <dbReference type="SAM" id="Phobius"/>
    </source>
</evidence>
<feature type="transmembrane region" description="Helical" evidence="6">
    <location>
        <begin position="329"/>
        <end position="354"/>
    </location>
</feature>
<dbReference type="EMBL" id="JAESIY010000012">
    <property type="protein sequence ID" value="MBL3658330.1"/>
    <property type="molecule type" value="Genomic_DNA"/>
</dbReference>
<feature type="transmembrane region" description="Helical" evidence="6">
    <location>
        <begin position="374"/>
        <end position="400"/>
    </location>
</feature>
<evidence type="ECO:0000313" key="9">
    <source>
        <dbReference type="EMBL" id="MBL3658330.1"/>
    </source>
</evidence>
<dbReference type="GO" id="GO:0005886">
    <property type="term" value="C:plasma membrane"/>
    <property type="evidence" value="ECO:0007669"/>
    <property type="project" value="UniProtKB-SubCell"/>
</dbReference>
<dbReference type="PANTHER" id="PTHR30572">
    <property type="entry name" value="MEMBRANE COMPONENT OF TRANSPORTER-RELATED"/>
    <property type="match status" value="1"/>
</dbReference>
<evidence type="ECO:0000259" key="8">
    <source>
        <dbReference type="Pfam" id="PF12704"/>
    </source>
</evidence>
<feature type="transmembrane region" description="Helical" evidence="6">
    <location>
        <begin position="278"/>
        <end position="298"/>
    </location>
</feature>
<evidence type="ECO:0000259" key="7">
    <source>
        <dbReference type="Pfam" id="PF02687"/>
    </source>
</evidence>